<dbReference type="Proteomes" id="UP000095281">
    <property type="component" value="Unplaced"/>
</dbReference>
<organism evidence="3 4">
    <name type="scientific">Meloidogyne hapla</name>
    <name type="common">Root-knot nematode worm</name>
    <dbReference type="NCBI Taxonomy" id="6305"/>
    <lineage>
        <taxon>Eukaryota</taxon>
        <taxon>Metazoa</taxon>
        <taxon>Ecdysozoa</taxon>
        <taxon>Nematoda</taxon>
        <taxon>Chromadorea</taxon>
        <taxon>Rhabditida</taxon>
        <taxon>Tylenchina</taxon>
        <taxon>Tylenchomorpha</taxon>
        <taxon>Tylenchoidea</taxon>
        <taxon>Meloidogynidae</taxon>
        <taxon>Meloidogyninae</taxon>
        <taxon>Meloidogyne</taxon>
    </lineage>
</organism>
<feature type="region of interest" description="Disordered" evidence="1">
    <location>
        <begin position="196"/>
        <end position="216"/>
    </location>
</feature>
<feature type="compositionally biased region" description="Basic and acidic residues" evidence="1">
    <location>
        <begin position="200"/>
        <end position="209"/>
    </location>
</feature>
<evidence type="ECO:0000256" key="2">
    <source>
        <dbReference type="SAM" id="SignalP"/>
    </source>
</evidence>
<evidence type="ECO:0000256" key="1">
    <source>
        <dbReference type="SAM" id="MobiDB-lite"/>
    </source>
</evidence>
<accession>A0A1I8BBP3</accession>
<proteinExistence type="predicted"/>
<dbReference type="AlphaFoldDB" id="A0A1I8BBP3"/>
<evidence type="ECO:0000313" key="3">
    <source>
        <dbReference type="Proteomes" id="UP000095281"/>
    </source>
</evidence>
<feature type="region of interest" description="Disordered" evidence="1">
    <location>
        <begin position="241"/>
        <end position="264"/>
    </location>
</feature>
<feature type="chain" id="PRO_5009315639" evidence="2">
    <location>
        <begin position="32"/>
        <end position="336"/>
    </location>
</feature>
<name>A0A1I8BBP3_MELHA</name>
<keyword evidence="3" id="KW-1185">Reference proteome</keyword>
<reference evidence="4" key="1">
    <citation type="submission" date="2016-11" db="UniProtKB">
        <authorList>
            <consortium name="WormBaseParasite"/>
        </authorList>
    </citation>
    <scope>IDENTIFICATION</scope>
</reference>
<feature type="signal peptide" evidence="2">
    <location>
        <begin position="1"/>
        <end position="31"/>
    </location>
</feature>
<keyword evidence="2" id="KW-0732">Signal</keyword>
<protein>
    <submittedName>
        <fullName evidence="4">Uncharacterized protein</fullName>
    </submittedName>
</protein>
<dbReference type="WBParaSite" id="MhA1_Contig185.frz3.gene33">
    <property type="protein sequence ID" value="MhA1_Contig185.frz3.gene33"/>
    <property type="gene ID" value="MhA1_Contig185.frz3.gene33"/>
</dbReference>
<evidence type="ECO:0000313" key="4">
    <source>
        <dbReference type="WBParaSite" id="MhA1_Contig185.frz3.gene33"/>
    </source>
</evidence>
<sequence>MKQLFASTPVKNYLILLFCLFQYMFIQHVEGEQKQFRVQVLPANNVWNVWVSNSGNEQYKSQEWILYPAENGSIFTNEEKEMYEVNVFDFDKIHLFHFGEYNVTEDNELSINIQLQNAKILENLAREKYYAVVITEPEGILSSIGSILFEKGLETTNDQLNSQIFHLNLIGNEAKSSIISKVMSLVPSPKTIKSTFNKSKSFDKPESSKSKPSFTRSLSNLLPTPAKITSAISKSNRLLSKSPSINLSKPPSKKESPSKNKRSKIEKFLASNTTPVLKVCIEKGSYGCFQCVKEMEDDNGRAMKKELINQPKCCRKIANPILQVVNFTIIQRIMFN</sequence>
<feature type="compositionally biased region" description="Basic and acidic residues" evidence="1">
    <location>
        <begin position="252"/>
        <end position="264"/>
    </location>
</feature>